<name>A0A1C4Y9U8_9ACTN</name>
<dbReference type="SUPFAM" id="SSF53613">
    <property type="entry name" value="Ribokinase-like"/>
    <property type="match status" value="1"/>
</dbReference>
<reference evidence="6 7" key="1">
    <citation type="submission" date="2016-06" db="EMBL/GenBank/DDBJ databases">
        <authorList>
            <person name="Kjaerup R.B."/>
            <person name="Dalgaard T.S."/>
            <person name="Juul-Madsen H.R."/>
        </authorList>
    </citation>
    <scope>NUCLEOTIDE SEQUENCE [LARGE SCALE GENOMIC DNA]</scope>
    <source>
        <strain evidence="6 7">DSM 43821</strain>
    </source>
</reference>
<dbReference type="PRINTS" id="PR00990">
    <property type="entry name" value="RIBOKINASE"/>
</dbReference>
<dbReference type="InterPro" id="IPR029056">
    <property type="entry name" value="Ribokinase-like"/>
</dbReference>
<protein>
    <submittedName>
        <fullName evidence="6">Ribokinase</fullName>
    </submittedName>
</protein>
<evidence type="ECO:0000256" key="1">
    <source>
        <dbReference type="ARBA" id="ARBA00010688"/>
    </source>
</evidence>
<gene>
    <name evidence="6" type="ORF">GA0074696_3137</name>
</gene>
<dbReference type="EMBL" id="LT607410">
    <property type="protein sequence ID" value="SCF17101.1"/>
    <property type="molecule type" value="Genomic_DNA"/>
</dbReference>
<dbReference type="GO" id="GO:0006796">
    <property type="term" value="P:phosphate-containing compound metabolic process"/>
    <property type="evidence" value="ECO:0007669"/>
    <property type="project" value="UniProtKB-ARBA"/>
</dbReference>
<dbReference type="Proteomes" id="UP000198228">
    <property type="component" value="Chromosome I"/>
</dbReference>
<keyword evidence="3 4" id="KW-0418">Kinase</keyword>
<evidence type="ECO:0000256" key="3">
    <source>
        <dbReference type="ARBA" id="ARBA00022777"/>
    </source>
</evidence>
<evidence type="ECO:0000313" key="7">
    <source>
        <dbReference type="Proteomes" id="UP000198228"/>
    </source>
</evidence>
<dbReference type="Pfam" id="PF00294">
    <property type="entry name" value="PfkB"/>
    <property type="match status" value="1"/>
</dbReference>
<evidence type="ECO:0000256" key="2">
    <source>
        <dbReference type="ARBA" id="ARBA00022679"/>
    </source>
</evidence>
<accession>A0A1C4Y9U8</accession>
<dbReference type="Gene3D" id="3.40.1190.20">
    <property type="match status" value="1"/>
</dbReference>
<dbReference type="GO" id="GO:0016301">
    <property type="term" value="F:kinase activity"/>
    <property type="evidence" value="ECO:0007669"/>
    <property type="project" value="UniProtKB-KW"/>
</dbReference>
<organism evidence="6 7">
    <name type="scientific">Micromonospora purpureochromogenes</name>
    <dbReference type="NCBI Taxonomy" id="47872"/>
    <lineage>
        <taxon>Bacteria</taxon>
        <taxon>Bacillati</taxon>
        <taxon>Actinomycetota</taxon>
        <taxon>Actinomycetes</taxon>
        <taxon>Micromonosporales</taxon>
        <taxon>Micromonosporaceae</taxon>
        <taxon>Micromonospora</taxon>
    </lineage>
</organism>
<evidence type="ECO:0000256" key="4">
    <source>
        <dbReference type="RuleBase" id="RU003704"/>
    </source>
</evidence>
<dbReference type="PANTHER" id="PTHR10584:SF166">
    <property type="entry name" value="RIBOKINASE"/>
    <property type="match status" value="1"/>
</dbReference>
<dbReference type="PANTHER" id="PTHR10584">
    <property type="entry name" value="SUGAR KINASE"/>
    <property type="match status" value="1"/>
</dbReference>
<dbReference type="PROSITE" id="PS00584">
    <property type="entry name" value="PFKB_KINASES_2"/>
    <property type="match status" value="1"/>
</dbReference>
<dbReference type="GO" id="GO:0005829">
    <property type="term" value="C:cytosol"/>
    <property type="evidence" value="ECO:0007669"/>
    <property type="project" value="TreeGrafter"/>
</dbReference>
<evidence type="ECO:0000259" key="5">
    <source>
        <dbReference type="Pfam" id="PF00294"/>
    </source>
</evidence>
<dbReference type="InterPro" id="IPR002139">
    <property type="entry name" value="Ribo/fructo_kinase"/>
</dbReference>
<keyword evidence="2 4" id="KW-0808">Transferase</keyword>
<comment type="similarity">
    <text evidence="1 4">Belongs to the carbohydrate kinase PfkB family.</text>
</comment>
<dbReference type="PROSITE" id="PS00583">
    <property type="entry name" value="PFKB_KINASES_1"/>
    <property type="match status" value="1"/>
</dbReference>
<evidence type="ECO:0000313" key="6">
    <source>
        <dbReference type="EMBL" id="SCF17101.1"/>
    </source>
</evidence>
<dbReference type="InterPro" id="IPR002173">
    <property type="entry name" value="Carboh/pur_kinase_PfkB_CS"/>
</dbReference>
<proteinExistence type="inferred from homology"/>
<dbReference type="InterPro" id="IPR011611">
    <property type="entry name" value="PfkB_dom"/>
</dbReference>
<dbReference type="AlphaFoldDB" id="A0A1C4Y9U8"/>
<feature type="domain" description="Carbohydrate kinase PfkB" evidence="5">
    <location>
        <begin position="16"/>
        <end position="304"/>
    </location>
</feature>
<sequence>MPAARAGSTAGMAEPDVMVVGQVARDLVLLVDEVPAASGTAPVRRRRELLGGKGANQAVGLAQLGVDVGLLGVVGDDEVGDSLLALARADGVDVRAVRRRPGTATGLIVDLVDAKGRWHYVEDLPPGTLLTAEDVLAAAPLLRAARAVMVQLQQPLPAALAAARCARRAGRLVVLDGAPKDRAGAAELLVLADVLRADARETRLLTGTAPADAAGGLRAARELLGRGPSLIAVEVDGVGNAFAWPDGDLFVPLSDTPTVDTTGAGDAFVAALTAGLLRGEPREQIARRAVAAAGATVGRPGGRPELTEATIAAQLARIPVG</sequence>